<dbReference type="Proteomes" id="UP001054837">
    <property type="component" value="Unassembled WGS sequence"/>
</dbReference>
<keyword evidence="3" id="KW-1185">Reference proteome</keyword>
<dbReference type="AlphaFoldDB" id="A0AAV4X1J3"/>
<evidence type="ECO:0000313" key="3">
    <source>
        <dbReference type="Proteomes" id="UP001054837"/>
    </source>
</evidence>
<comment type="caution">
    <text evidence="2">The sequence shown here is derived from an EMBL/GenBank/DDBJ whole genome shotgun (WGS) entry which is preliminary data.</text>
</comment>
<reference evidence="2 3" key="1">
    <citation type="submission" date="2021-06" db="EMBL/GenBank/DDBJ databases">
        <title>Caerostris darwini draft genome.</title>
        <authorList>
            <person name="Kono N."/>
            <person name="Arakawa K."/>
        </authorList>
    </citation>
    <scope>NUCLEOTIDE SEQUENCE [LARGE SCALE GENOMIC DNA]</scope>
</reference>
<feature type="region of interest" description="Disordered" evidence="1">
    <location>
        <begin position="1"/>
        <end position="20"/>
    </location>
</feature>
<dbReference type="EMBL" id="BPLQ01015487">
    <property type="protein sequence ID" value="GIY88388.1"/>
    <property type="molecule type" value="Genomic_DNA"/>
</dbReference>
<name>A0AAV4X1J3_9ARAC</name>
<proteinExistence type="predicted"/>
<organism evidence="2 3">
    <name type="scientific">Caerostris darwini</name>
    <dbReference type="NCBI Taxonomy" id="1538125"/>
    <lineage>
        <taxon>Eukaryota</taxon>
        <taxon>Metazoa</taxon>
        <taxon>Ecdysozoa</taxon>
        <taxon>Arthropoda</taxon>
        <taxon>Chelicerata</taxon>
        <taxon>Arachnida</taxon>
        <taxon>Araneae</taxon>
        <taxon>Araneomorphae</taxon>
        <taxon>Entelegynae</taxon>
        <taxon>Araneoidea</taxon>
        <taxon>Araneidae</taxon>
        <taxon>Caerostris</taxon>
    </lineage>
</organism>
<gene>
    <name evidence="2" type="ORF">CDAR_403141</name>
</gene>
<accession>A0AAV4X1J3</accession>
<sequence>MRKHGLTNSEEDSSDHQGPCLQVEEEVGVWEYRAEQEQCSNPDQRTWPHRSLAYMAHLCIVSSLAVEAEIGRLEFSRKVSFLHGMFIGLVWKKFRSRVYLAKAFPVYEACPKGCCVFAG</sequence>
<evidence type="ECO:0000256" key="1">
    <source>
        <dbReference type="SAM" id="MobiDB-lite"/>
    </source>
</evidence>
<evidence type="ECO:0000313" key="2">
    <source>
        <dbReference type="EMBL" id="GIY88388.1"/>
    </source>
</evidence>
<protein>
    <submittedName>
        <fullName evidence="2">Uncharacterized protein</fullName>
    </submittedName>
</protein>